<sequence>MKELPKLYVKCKTCGEEFDSGLSIPKSVLDKVELSNTMHRCSKNHENHYDKPDHYYKEQ</sequence>
<organism evidence="1">
    <name type="scientific">marine sediment metagenome</name>
    <dbReference type="NCBI Taxonomy" id="412755"/>
    <lineage>
        <taxon>unclassified sequences</taxon>
        <taxon>metagenomes</taxon>
        <taxon>ecological metagenomes</taxon>
    </lineage>
</organism>
<evidence type="ECO:0000313" key="1">
    <source>
        <dbReference type="EMBL" id="GAF85433.1"/>
    </source>
</evidence>
<gene>
    <name evidence="1" type="ORF">S01H1_04697</name>
</gene>
<proteinExistence type="predicted"/>
<accession>X0SW60</accession>
<dbReference type="EMBL" id="BARS01002468">
    <property type="protein sequence ID" value="GAF85433.1"/>
    <property type="molecule type" value="Genomic_DNA"/>
</dbReference>
<name>X0SW60_9ZZZZ</name>
<comment type="caution">
    <text evidence="1">The sequence shown here is derived from an EMBL/GenBank/DDBJ whole genome shotgun (WGS) entry which is preliminary data.</text>
</comment>
<dbReference type="AlphaFoldDB" id="X0SW60"/>
<protein>
    <submittedName>
        <fullName evidence="1">Uncharacterized protein</fullName>
    </submittedName>
</protein>
<reference evidence="1" key="1">
    <citation type="journal article" date="2014" name="Front. Microbiol.">
        <title>High frequency of phylogenetically diverse reductive dehalogenase-homologous genes in deep subseafloor sedimentary metagenomes.</title>
        <authorList>
            <person name="Kawai M."/>
            <person name="Futagami T."/>
            <person name="Toyoda A."/>
            <person name="Takaki Y."/>
            <person name="Nishi S."/>
            <person name="Hori S."/>
            <person name="Arai W."/>
            <person name="Tsubouchi T."/>
            <person name="Morono Y."/>
            <person name="Uchiyama I."/>
            <person name="Ito T."/>
            <person name="Fujiyama A."/>
            <person name="Inagaki F."/>
            <person name="Takami H."/>
        </authorList>
    </citation>
    <scope>NUCLEOTIDE SEQUENCE</scope>
    <source>
        <strain evidence="1">Expedition CK06-06</strain>
    </source>
</reference>